<name>A0A835HM07_9MAGN</name>
<organism evidence="9 10">
    <name type="scientific">Coptis chinensis</name>
    <dbReference type="NCBI Taxonomy" id="261450"/>
    <lineage>
        <taxon>Eukaryota</taxon>
        <taxon>Viridiplantae</taxon>
        <taxon>Streptophyta</taxon>
        <taxon>Embryophyta</taxon>
        <taxon>Tracheophyta</taxon>
        <taxon>Spermatophyta</taxon>
        <taxon>Magnoliopsida</taxon>
        <taxon>Ranunculales</taxon>
        <taxon>Ranunculaceae</taxon>
        <taxon>Coptidoideae</taxon>
        <taxon>Coptis</taxon>
    </lineage>
</organism>
<protein>
    <recommendedName>
        <fullName evidence="11">Ubiquitinyl hydrolase 1</fullName>
    </recommendedName>
</protein>
<dbReference type="InterPro" id="IPR028889">
    <property type="entry name" value="USP"/>
</dbReference>
<dbReference type="InterPro" id="IPR002083">
    <property type="entry name" value="MATH/TRAF_dom"/>
</dbReference>
<proteinExistence type="predicted"/>
<keyword evidence="4" id="KW-0862">Zinc</keyword>
<dbReference type="InterPro" id="IPR008974">
    <property type="entry name" value="TRAF-like"/>
</dbReference>
<dbReference type="Pfam" id="PF00443">
    <property type="entry name" value="UCH"/>
    <property type="match status" value="1"/>
</dbReference>
<dbReference type="Pfam" id="PF00917">
    <property type="entry name" value="MATH"/>
    <property type="match status" value="1"/>
</dbReference>
<dbReference type="GO" id="GO:0016579">
    <property type="term" value="P:protein deubiquitination"/>
    <property type="evidence" value="ECO:0007669"/>
    <property type="project" value="InterPro"/>
</dbReference>
<dbReference type="AlphaFoldDB" id="A0A835HM07"/>
<keyword evidence="2" id="KW-0963">Cytoplasm</keyword>
<dbReference type="PROSITE" id="PS50235">
    <property type="entry name" value="USP_3"/>
    <property type="match status" value="1"/>
</dbReference>
<dbReference type="CDD" id="cd00121">
    <property type="entry name" value="MATH"/>
    <property type="match status" value="2"/>
</dbReference>
<dbReference type="InterPro" id="IPR013083">
    <property type="entry name" value="Znf_RING/FYVE/PHD"/>
</dbReference>
<keyword evidence="10" id="KW-1185">Reference proteome</keyword>
<feature type="domain" description="USP" evidence="8">
    <location>
        <begin position="160"/>
        <end position="470"/>
    </location>
</feature>
<dbReference type="InterPro" id="IPR001394">
    <property type="entry name" value="Peptidase_C19_UCH"/>
</dbReference>
<dbReference type="SUPFAM" id="SSF57850">
    <property type="entry name" value="RING/U-box"/>
    <property type="match status" value="1"/>
</dbReference>
<dbReference type="SMART" id="SM00061">
    <property type="entry name" value="MATH"/>
    <property type="match status" value="1"/>
</dbReference>
<dbReference type="Gene3D" id="3.90.70.10">
    <property type="entry name" value="Cysteine proteinases"/>
    <property type="match status" value="1"/>
</dbReference>
<comment type="subcellular location">
    <subcellularLocation>
        <location evidence="1">Cytoplasm</location>
    </subcellularLocation>
</comment>
<feature type="domain" description="RING-type" evidence="6">
    <location>
        <begin position="576"/>
        <end position="615"/>
    </location>
</feature>
<evidence type="ECO:0000256" key="1">
    <source>
        <dbReference type="ARBA" id="ARBA00004496"/>
    </source>
</evidence>
<dbReference type="PROSITE" id="PS50089">
    <property type="entry name" value="ZF_RING_2"/>
    <property type="match status" value="1"/>
</dbReference>
<dbReference type="EMBL" id="JADFTS010000006">
    <property type="protein sequence ID" value="KAF9600797.1"/>
    <property type="molecule type" value="Genomic_DNA"/>
</dbReference>
<dbReference type="Gene3D" id="2.60.210.10">
    <property type="entry name" value="Apoptosis, Tumor Necrosis Factor Receptor Associated Protein 2, Chain A"/>
    <property type="match status" value="2"/>
</dbReference>
<dbReference type="GO" id="GO:0004843">
    <property type="term" value="F:cysteine-type deubiquitinase activity"/>
    <property type="evidence" value="ECO:0007669"/>
    <property type="project" value="InterPro"/>
</dbReference>
<evidence type="ECO:0000256" key="4">
    <source>
        <dbReference type="PROSITE-ProRule" id="PRU00175"/>
    </source>
</evidence>
<gene>
    <name evidence="9" type="ORF">IFM89_012536</name>
</gene>
<evidence type="ECO:0000259" key="8">
    <source>
        <dbReference type="PROSITE" id="PS50235"/>
    </source>
</evidence>
<evidence type="ECO:0000259" key="6">
    <source>
        <dbReference type="PROSITE" id="PS50089"/>
    </source>
</evidence>
<accession>A0A835HM07</accession>
<evidence type="ECO:0000256" key="2">
    <source>
        <dbReference type="ARBA" id="ARBA00022490"/>
    </source>
</evidence>
<comment type="caution">
    <text evidence="9">The sequence shown here is derived from an EMBL/GenBank/DDBJ whole genome shotgun (WGS) entry which is preliminary data.</text>
</comment>
<dbReference type="Pfam" id="PF22486">
    <property type="entry name" value="MATH_2"/>
    <property type="match status" value="1"/>
</dbReference>
<dbReference type="Gene3D" id="3.30.40.10">
    <property type="entry name" value="Zinc/RING finger domain, C3HC4 (zinc finger)"/>
    <property type="match status" value="1"/>
</dbReference>
<dbReference type="InterPro" id="IPR050804">
    <property type="entry name" value="MCC"/>
</dbReference>
<dbReference type="InterPro" id="IPR001841">
    <property type="entry name" value="Znf_RING"/>
</dbReference>
<dbReference type="SUPFAM" id="SSF54001">
    <property type="entry name" value="Cysteine proteinases"/>
    <property type="match status" value="1"/>
</dbReference>
<evidence type="ECO:0000313" key="9">
    <source>
        <dbReference type="EMBL" id="KAF9600797.1"/>
    </source>
</evidence>
<dbReference type="PANTHER" id="PTHR46236:SF35">
    <property type="entry name" value="MATH DOMAIN-CONTAINING PROTEIN"/>
    <property type="match status" value="1"/>
</dbReference>
<evidence type="ECO:0008006" key="11">
    <source>
        <dbReference type="Google" id="ProtNLM"/>
    </source>
</evidence>
<evidence type="ECO:0000259" key="7">
    <source>
        <dbReference type="PROSITE" id="PS50144"/>
    </source>
</evidence>
<dbReference type="OrthoDB" id="289038at2759"/>
<keyword evidence="4" id="KW-0479">Metal-binding</keyword>
<evidence type="ECO:0000256" key="5">
    <source>
        <dbReference type="SAM" id="MobiDB-lite"/>
    </source>
</evidence>
<dbReference type="PROSITE" id="PS50144">
    <property type="entry name" value="MATH"/>
    <property type="match status" value="1"/>
</dbReference>
<evidence type="ECO:0000313" key="10">
    <source>
        <dbReference type="Proteomes" id="UP000631114"/>
    </source>
</evidence>
<keyword evidence="4" id="KW-0863">Zinc-finger</keyword>
<dbReference type="SUPFAM" id="SSF49599">
    <property type="entry name" value="TRAF domain-like"/>
    <property type="match status" value="2"/>
</dbReference>
<feature type="region of interest" description="Disordered" evidence="5">
    <location>
        <begin position="519"/>
        <end position="547"/>
    </location>
</feature>
<keyword evidence="3" id="KW-0175">Coiled coil</keyword>
<evidence type="ECO:0000256" key="3">
    <source>
        <dbReference type="ARBA" id="ARBA00023054"/>
    </source>
</evidence>
<feature type="domain" description="MATH" evidence="7">
    <location>
        <begin position="14"/>
        <end position="143"/>
    </location>
</feature>
<dbReference type="PANTHER" id="PTHR46236">
    <property type="entry name" value="TRAF-LIKE SUPERFAMILY PROTEIN"/>
    <property type="match status" value="1"/>
</dbReference>
<dbReference type="Proteomes" id="UP000631114">
    <property type="component" value="Unassembled WGS sequence"/>
</dbReference>
<dbReference type="GO" id="GO:0005737">
    <property type="term" value="C:cytoplasm"/>
    <property type="evidence" value="ECO:0007669"/>
    <property type="project" value="UniProtKB-SubCell"/>
</dbReference>
<reference evidence="9 10" key="1">
    <citation type="submission" date="2020-10" db="EMBL/GenBank/DDBJ databases">
        <title>The Coptis chinensis genome and diversification of protoberbering-type alkaloids.</title>
        <authorList>
            <person name="Wang B."/>
            <person name="Shu S."/>
            <person name="Song C."/>
            <person name="Liu Y."/>
        </authorList>
    </citation>
    <scope>NUCLEOTIDE SEQUENCE [LARGE SCALE GENOMIC DNA]</scope>
    <source>
        <strain evidence="9">HL-2020</strain>
        <tissue evidence="9">Leaf</tissue>
    </source>
</reference>
<dbReference type="Pfam" id="PF13920">
    <property type="entry name" value="zf-C3HC4_3"/>
    <property type="match status" value="1"/>
</dbReference>
<sequence>MEARAKRPAWRYPTKTFTWTIKNFSKVYTRKHYSDVFETSGCKWQVLIYPKGCNGVCNGDHLSVYLVVASPEYLPHIWSRYAEFSLSVVNQMYQQSTLRKDAQHKFNRRESNWGFTSFIPLCKLHDPKEGFLVNGTLIIEAEVADGMVVDYDSKMKTGYVGLKNQGATSYINSLLQTLIIYLTSGRLVPAVYRMPMKEKDMQSRSIILALQNLFFKLQYSDESVATKELIQSFGREIYDSSMQHDVQELNRVLCEKIEDKMKRKESFYDLQLDVKDCQDVYASFDKYIKVECLEGDNKYRTGRNGLQDAMKGILFLDFPPVLQLQLKRFEYDYAQNTVVKNLTLTKRTASIYRQIVIGESAIFIRCTVGCCIIIPGSGRARPCDRSTKRVCVLVHNGGEHGGRYYAFIRPNLSHQWLKFDDELVTKEDIIRALEEQYGGEEELPQTNGFNSTPFKLTKYSNAYMLVYIRKSDIEKVICNADVQDIVKPVRGNVAKEFGIPVKFQRFWLWTKRQNLTYRPHRQLTPEEETQSGPTRGPASPLESSSSRWSYKPAQVGYNGWDVPSNSETQQSIPSTCVICLDATIEGACIPCGHLSGCMSCLNEIQGKKWGFPVCRAKIKQMKFKRLLLRYLSSFYDSIATCKVLLDDVLPEMASFHRNWRLLIFPKGNNVKFLSVYLDGADSANLPYGWSRFAEFDLSVVNQMNGRDTAKMFVMSSPLSFSQIEKSVYVCISSTSILVVCYDFSKNVNNYKGLHPKHFFITFAPRKVENLAGSIQEL</sequence>
<dbReference type="InterPro" id="IPR038765">
    <property type="entry name" value="Papain-like_cys_pep_sf"/>
</dbReference>
<dbReference type="GO" id="GO:0008270">
    <property type="term" value="F:zinc ion binding"/>
    <property type="evidence" value="ECO:0007669"/>
    <property type="project" value="UniProtKB-KW"/>
</dbReference>